<comment type="caution">
    <text evidence="1">The sequence shown here is derived from an EMBL/GenBank/DDBJ whole genome shotgun (WGS) entry which is preliminary data.</text>
</comment>
<reference evidence="2" key="1">
    <citation type="journal article" date="2019" name="Int. J. Syst. Evol. Microbiol.">
        <title>The Global Catalogue of Microorganisms (GCM) 10K type strain sequencing project: providing services to taxonomists for standard genome sequencing and annotation.</title>
        <authorList>
            <consortium name="The Broad Institute Genomics Platform"/>
            <consortium name="The Broad Institute Genome Sequencing Center for Infectious Disease"/>
            <person name="Wu L."/>
            <person name="Ma J."/>
        </authorList>
    </citation>
    <scope>NUCLEOTIDE SEQUENCE [LARGE SCALE GENOMIC DNA]</scope>
    <source>
        <strain evidence="2">CGMCC 1.12478</strain>
    </source>
</reference>
<dbReference type="Proteomes" id="UP000645462">
    <property type="component" value="Unassembled WGS sequence"/>
</dbReference>
<organism evidence="1 2">
    <name type="scientific">Marivita lacus</name>
    <dbReference type="NCBI Taxonomy" id="1323742"/>
    <lineage>
        <taxon>Bacteria</taxon>
        <taxon>Pseudomonadati</taxon>
        <taxon>Pseudomonadota</taxon>
        <taxon>Alphaproteobacteria</taxon>
        <taxon>Rhodobacterales</taxon>
        <taxon>Roseobacteraceae</taxon>
        <taxon>Marivita</taxon>
    </lineage>
</organism>
<gene>
    <name evidence="1" type="ORF">GCM10011363_34380</name>
</gene>
<dbReference type="InterPro" id="IPR036663">
    <property type="entry name" value="Fumarylacetoacetase_C_sf"/>
</dbReference>
<protein>
    <recommendedName>
        <fullName evidence="3">Hydratase</fullName>
    </recommendedName>
</protein>
<dbReference type="EMBL" id="BMFC01000011">
    <property type="protein sequence ID" value="GGC15009.1"/>
    <property type="molecule type" value="Genomic_DNA"/>
</dbReference>
<name>A0ABQ1KYT4_9RHOB</name>
<dbReference type="InterPro" id="IPR050772">
    <property type="entry name" value="Hydratase-Decarb/MhpD_sf"/>
</dbReference>
<proteinExistence type="predicted"/>
<dbReference type="Gene3D" id="3.90.850.10">
    <property type="entry name" value="Fumarylacetoacetase-like, C-terminal domain"/>
    <property type="match status" value="1"/>
</dbReference>
<evidence type="ECO:0000313" key="1">
    <source>
        <dbReference type="EMBL" id="GGC15009.1"/>
    </source>
</evidence>
<sequence length="262" mass="27768">MRDTAADALLAAFDGNSQIGPLTDASPALTLDEGYGIAAQVGETRRARGEQIAGRKIGFTNRTIWPIYNVDAPVWGWMYDGGVSDIPSDGVIPLPALPELRIEPEIVFGFKATPAPDMDLTDLADCIDWVAHGFEIVTSLYPGWRFTAPDAVAAMAMHGALWVGPRSAPTQDRLEALTTCGVKLGGPGEDLIGHGVDVLGGPLMALQYLVSQIGRMPGADVIQPGEVVTTGTLTDARPIAPGQTWETTFDTPLIDGLRVTFA</sequence>
<dbReference type="PANTHER" id="PTHR30143:SF0">
    <property type="entry name" value="2-KETO-4-PENTENOATE HYDRATASE"/>
    <property type="match status" value="1"/>
</dbReference>
<evidence type="ECO:0008006" key="3">
    <source>
        <dbReference type="Google" id="ProtNLM"/>
    </source>
</evidence>
<evidence type="ECO:0000313" key="2">
    <source>
        <dbReference type="Proteomes" id="UP000645462"/>
    </source>
</evidence>
<dbReference type="RefSeq" id="WP_188483282.1">
    <property type="nucleotide sequence ID" value="NZ_BMFC01000011.1"/>
</dbReference>
<keyword evidence="2" id="KW-1185">Reference proteome</keyword>
<dbReference type="PANTHER" id="PTHR30143">
    <property type="entry name" value="ACID HYDRATASE"/>
    <property type="match status" value="1"/>
</dbReference>
<accession>A0ABQ1KYT4</accession>
<dbReference type="SUPFAM" id="SSF56529">
    <property type="entry name" value="FAH"/>
    <property type="match status" value="1"/>
</dbReference>